<dbReference type="EMBL" id="JAERQJ010000001">
    <property type="protein sequence ID" value="MBL0681886.1"/>
    <property type="molecule type" value="Genomic_DNA"/>
</dbReference>
<dbReference type="RefSeq" id="WP_201915863.1">
    <property type="nucleotide sequence ID" value="NZ_BAABAX010000001.1"/>
</dbReference>
<evidence type="ECO:0008006" key="4">
    <source>
        <dbReference type="Google" id="ProtNLM"/>
    </source>
</evidence>
<name>A0A936ZVQ2_9FLAO</name>
<evidence type="ECO:0000313" key="2">
    <source>
        <dbReference type="EMBL" id="MBL0681886.1"/>
    </source>
</evidence>
<feature type="signal peptide" evidence="1">
    <location>
        <begin position="1"/>
        <end position="19"/>
    </location>
</feature>
<dbReference type="AlphaFoldDB" id="A0A936ZVQ2"/>
<feature type="chain" id="PRO_5037058865" description="DUF4142 domain-containing protein" evidence="1">
    <location>
        <begin position="20"/>
        <end position="134"/>
    </location>
</feature>
<organism evidence="2 3">
    <name type="scientific">Aquimarina mytili</name>
    <dbReference type="NCBI Taxonomy" id="874423"/>
    <lineage>
        <taxon>Bacteria</taxon>
        <taxon>Pseudomonadati</taxon>
        <taxon>Bacteroidota</taxon>
        <taxon>Flavobacteriia</taxon>
        <taxon>Flavobacteriales</taxon>
        <taxon>Flavobacteriaceae</taxon>
        <taxon>Aquimarina</taxon>
    </lineage>
</organism>
<dbReference type="Proteomes" id="UP000651057">
    <property type="component" value="Unassembled WGS sequence"/>
</dbReference>
<evidence type="ECO:0000313" key="3">
    <source>
        <dbReference type="Proteomes" id="UP000651057"/>
    </source>
</evidence>
<comment type="caution">
    <text evidence="2">The sequence shown here is derived from an EMBL/GenBank/DDBJ whole genome shotgun (WGS) entry which is preliminary data.</text>
</comment>
<reference evidence="2" key="1">
    <citation type="submission" date="2021-01" db="EMBL/GenBank/DDBJ databases">
        <authorList>
            <person name="Zhong Y.L."/>
        </authorList>
    </citation>
    <scope>NUCLEOTIDE SEQUENCE</scope>
    <source>
        <strain evidence="2">KCTC 23302</strain>
    </source>
</reference>
<keyword evidence="3" id="KW-1185">Reference proteome</keyword>
<evidence type="ECO:0000256" key="1">
    <source>
        <dbReference type="SAM" id="SignalP"/>
    </source>
</evidence>
<gene>
    <name evidence="2" type="ORF">JJQ60_00010</name>
</gene>
<protein>
    <recommendedName>
        <fullName evidence="4">DUF4142 domain-containing protein</fullName>
    </recommendedName>
</protein>
<keyword evidence="1" id="KW-0732">Signal</keyword>
<sequence>MKKLFLLLFVLGASVTSQAQEDWSKQKEIFDRVYSLATDLGEQTDKVTAAGNVISIITSKGAVSVQKKLDKSKPKHLNHFEYHLLTTNGKDILLDKMNSERVIETFQAKLLELKTTLAENQDADVQNILDSLFN</sequence>
<proteinExistence type="predicted"/>
<accession>A0A936ZVQ2</accession>